<feature type="transmembrane region" description="Helical" evidence="1">
    <location>
        <begin position="364"/>
        <end position="381"/>
    </location>
</feature>
<reference evidence="3 4" key="1">
    <citation type="submission" date="2019-01" db="EMBL/GenBank/DDBJ databases">
        <title>Chengkuizengella sp. nov., isolated from deep-sea sediment of East Pacific Ocean.</title>
        <authorList>
            <person name="Yang J."/>
            <person name="Lai Q."/>
            <person name="Shao Z."/>
        </authorList>
    </citation>
    <scope>NUCLEOTIDE SEQUENCE [LARGE SCALE GENOMIC DNA]</scope>
    <source>
        <strain evidence="3 4">YPA3-1-1</strain>
    </source>
</reference>
<dbReference type="Proteomes" id="UP000448943">
    <property type="component" value="Unassembled WGS sequence"/>
</dbReference>
<feature type="transmembrane region" description="Helical" evidence="1">
    <location>
        <begin position="241"/>
        <end position="260"/>
    </location>
</feature>
<evidence type="ECO:0000313" key="3">
    <source>
        <dbReference type="EMBL" id="NBI29706.1"/>
    </source>
</evidence>
<proteinExistence type="predicted"/>
<dbReference type="OrthoDB" id="5351773at2"/>
<keyword evidence="4" id="KW-1185">Reference proteome</keyword>
<keyword evidence="1" id="KW-1133">Transmembrane helix</keyword>
<organism evidence="3 4">
    <name type="scientific">Chengkuizengella marina</name>
    <dbReference type="NCBI Taxonomy" id="2507566"/>
    <lineage>
        <taxon>Bacteria</taxon>
        <taxon>Bacillati</taxon>
        <taxon>Bacillota</taxon>
        <taxon>Bacilli</taxon>
        <taxon>Bacillales</taxon>
        <taxon>Paenibacillaceae</taxon>
        <taxon>Chengkuizengella</taxon>
    </lineage>
</organism>
<comment type="caution">
    <text evidence="3">The sequence shown here is derived from an EMBL/GenBank/DDBJ whole genome shotgun (WGS) entry which is preliminary data.</text>
</comment>
<evidence type="ECO:0000313" key="4">
    <source>
        <dbReference type="Proteomes" id="UP000448943"/>
    </source>
</evidence>
<feature type="transmembrane region" description="Helical" evidence="1">
    <location>
        <begin position="216"/>
        <end position="234"/>
    </location>
</feature>
<accession>A0A6N9Q4F4</accession>
<evidence type="ECO:0000256" key="1">
    <source>
        <dbReference type="SAM" id="Phobius"/>
    </source>
</evidence>
<keyword evidence="1" id="KW-0472">Membrane</keyword>
<dbReference type="RefSeq" id="WP_160646513.1">
    <property type="nucleotide sequence ID" value="NZ_SIJB01000027.1"/>
</dbReference>
<feature type="transmembrane region" description="Helical" evidence="1">
    <location>
        <begin position="93"/>
        <end position="113"/>
    </location>
</feature>
<feature type="transmembrane region" description="Helical" evidence="1">
    <location>
        <begin position="169"/>
        <end position="186"/>
    </location>
</feature>
<dbReference type="AlphaFoldDB" id="A0A6N9Q4F4"/>
<feature type="transmembrane region" description="Helical" evidence="1">
    <location>
        <begin position="266"/>
        <end position="284"/>
    </location>
</feature>
<feature type="transmembrane region" description="Helical" evidence="1">
    <location>
        <begin position="125"/>
        <end position="141"/>
    </location>
</feature>
<protein>
    <submittedName>
        <fullName evidence="3">DUF2157 domain-containing protein</fullName>
    </submittedName>
</protein>
<feature type="transmembrane region" description="Helical" evidence="1">
    <location>
        <begin position="193"/>
        <end position="210"/>
    </location>
</feature>
<dbReference type="EMBL" id="SIJB01000027">
    <property type="protein sequence ID" value="NBI29706.1"/>
    <property type="molecule type" value="Genomic_DNA"/>
</dbReference>
<feature type="transmembrane region" description="Helical" evidence="1">
    <location>
        <begin position="40"/>
        <end position="58"/>
    </location>
</feature>
<evidence type="ECO:0000259" key="2">
    <source>
        <dbReference type="Pfam" id="PF09925"/>
    </source>
</evidence>
<feature type="transmembrane region" description="Helical" evidence="1">
    <location>
        <begin position="337"/>
        <end position="358"/>
    </location>
</feature>
<sequence>MRKLLQKEGIGWVEKQIISNDQFNQLLELYPEQDKRSYKIIPILASLLIGLGILTFIASNWSLISNPIKLSIIIIVMLGFYGFGERMVGKGSLVMGHCFVSLGVITFGAGIILTGQMFHLSANDVTSFIVWGLAGIVMTYLYRSSLLFYLTLVILNFSQGISMITYNQFSFVTFILLMIGLGLFAFKYRHNIVVILLSTSVFIQSLFLFSDYDISWFWMLVPVYLFYVLADIFPKDFFFSIYRKLSLVFFFIFSLYMVLFRSSESFSAFHFITFLVIALISISFKWKNNRLFTGYEWIIIIPAFYLFPLTDVIYIFMMYFFSMYLLWHGFKLRNRVTVNLGSFSFLFSTLVAYLNLTWDFMPKSISFILGGGLLFVIYYLLQKQKNKWLIDGGGD</sequence>
<gene>
    <name evidence="3" type="ORF">ERL59_12130</name>
</gene>
<dbReference type="Pfam" id="PF09925">
    <property type="entry name" value="DUF2157"/>
    <property type="match status" value="1"/>
</dbReference>
<dbReference type="InterPro" id="IPR018677">
    <property type="entry name" value="DUF2157"/>
</dbReference>
<keyword evidence="1" id="KW-0812">Transmembrane</keyword>
<feature type="transmembrane region" description="Helical" evidence="1">
    <location>
        <begin position="291"/>
        <end position="307"/>
    </location>
</feature>
<feature type="transmembrane region" description="Helical" evidence="1">
    <location>
        <begin position="64"/>
        <end position="81"/>
    </location>
</feature>
<name>A0A6N9Q4F4_9BACL</name>
<feature type="domain" description="DUF2157" evidence="2">
    <location>
        <begin position="12"/>
        <end position="147"/>
    </location>
</feature>